<feature type="transmembrane region" description="Helical" evidence="1">
    <location>
        <begin position="129"/>
        <end position="147"/>
    </location>
</feature>
<keyword evidence="1" id="KW-1133">Transmembrane helix</keyword>
<dbReference type="PANTHER" id="PTHR36854:SF1">
    <property type="entry name" value="TRANSMEMBRANE PROTEIN"/>
    <property type="match status" value="1"/>
</dbReference>
<keyword evidence="2" id="KW-0732">Signal</keyword>
<dbReference type="PANTHER" id="PTHR36854">
    <property type="entry name" value="CHROMOSOME 9, WHOLE GENOME SHOTGUN SEQUENCE"/>
    <property type="match status" value="1"/>
</dbReference>
<keyword evidence="4" id="KW-1185">Reference proteome</keyword>
<name>A0A9P9FUZ2_9HYPO</name>
<sequence>MARASLLVLLLLGAFMSLVAASSAPTFCKCTCFKNSTIIPLGPEHADAASPQTLRRRRGPESANLAAADSVSVAWLGSPRSLSERSKSKSCSECTKAFCLGQGIDFCKEAKEDDVTTMCFQRDSNKDKIIVWAFIVGVMALLGWAAFKRLTSWRQGNPFGRQTANYAPMPNNFR</sequence>
<proteinExistence type="predicted"/>
<reference evidence="3" key="1">
    <citation type="journal article" date="2021" name="Nat. Commun.">
        <title>Genetic determinants of endophytism in the Arabidopsis root mycobiome.</title>
        <authorList>
            <person name="Mesny F."/>
            <person name="Miyauchi S."/>
            <person name="Thiergart T."/>
            <person name="Pickel B."/>
            <person name="Atanasova L."/>
            <person name="Karlsson M."/>
            <person name="Huettel B."/>
            <person name="Barry K.W."/>
            <person name="Haridas S."/>
            <person name="Chen C."/>
            <person name="Bauer D."/>
            <person name="Andreopoulos W."/>
            <person name="Pangilinan J."/>
            <person name="LaButti K."/>
            <person name="Riley R."/>
            <person name="Lipzen A."/>
            <person name="Clum A."/>
            <person name="Drula E."/>
            <person name="Henrissat B."/>
            <person name="Kohler A."/>
            <person name="Grigoriev I.V."/>
            <person name="Martin F.M."/>
            <person name="Hacquard S."/>
        </authorList>
    </citation>
    <scope>NUCLEOTIDE SEQUENCE</scope>
    <source>
        <strain evidence="3">MPI-CAGE-AT-0147</strain>
    </source>
</reference>
<accession>A0A9P9FUZ2</accession>
<feature type="chain" id="PRO_5040182910" evidence="2">
    <location>
        <begin position="22"/>
        <end position="174"/>
    </location>
</feature>
<keyword evidence="1" id="KW-0472">Membrane</keyword>
<evidence type="ECO:0000313" key="4">
    <source>
        <dbReference type="Proteomes" id="UP000738349"/>
    </source>
</evidence>
<feature type="signal peptide" evidence="2">
    <location>
        <begin position="1"/>
        <end position="21"/>
    </location>
</feature>
<dbReference type="EMBL" id="JAGMUV010000001">
    <property type="protein sequence ID" value="KAH7175821.1"/>
    <property type="molecule type" value="Genomic_DNA"/>
</dbReference>
<protein>
    <submittedName>
        <fullName evidence="3">MFS transporter</fullName>
    </submittedName>
</protein>
<organism evidence="3 4">
    <name type="scientific">Dactylonectria macrodidyma</name>
    <dbReference type="NCBI Taxonomy" id="307937"/>
    <lineage>
        <taxon>Eukaryota</taxon>
        <taxon>Fungi</taxon>
        <taxon>Dikarya</taxon>
        <taxon>Ascomycota</taxon>
        <taxon>Pezizomycotina</taxon>
        <taxon>Sordariomycetes</taxon>
        <taxon>Hypocreomycetidae</taxon>
        <taxon>Hypocreales</taxon>
        <taxon>Nectriaceae</taxon>
        <taxon>Dactylonectria</taxon>
    </lineage>
</organism>
<gene>
    <name evidence="3" type="ORF">EDB81DRAFT_26034</name>
</gene>
<evidence type="ECO:0000256" key="2">
    <source>
        <dbReference type="SAM" id="SignalP"/>
    </source>
</evidence>
<dbReference type="OrthoDB" id="2142503at2759"/>
<keyword evidence="1" id="KW-0812">Transmembrane</keyword>
<evidence type="ECO:0000256" key="1">
    <source>
        <dbReference type="SAM" id="Phobius"/>
    </source>
</evidence>
<comment type="caution">
    <text evidence="3">The sequence shown here is derived from an EMBL/GenBank/DDBJ whole genome shotgun (WGS) entry which is preliminary data.</text>
</comment>
<dbReference type="AlphaFoldDB" id="A0A9P9FUZ2"/>
<evidence type="ECO:0000313" key="3">
    <source>
        <dbReference type="EMBL" id="KAH7175821.1"/>
    </source>
</evidence>
<dbReference type="Proteomes" id="UP000738349">
    <property type="component" value="Unassembled WGS sequence"/>
</dbReference>